<dbReference type="EMBL" id="JACHGT010000006">
    <property type="protein sequence ID" value="MBB6035396.1"/>
    <property type="molecule type" value="Genomic_DNA"/>
</dbReference>
<dbReference type="InterPro" id="IPR032710">
    <property type="entry name" value="NTF2-like_dom_sf"/>
</dbReference>
<sequence length="132" mass="14051">MTGVATDRAAMTGLWDAWTEMWNGATGLAGKIVTEDFRIAFGTRIPAADAIRGPRDLAAFVDGFRAGYEALVYRTDIGPAVDGGLVACRWVADFTKAGVERRTGGIDMLRVEDGAGGPRIAEVWSLTGTRSL</sequence>
<dbReference type="Gene3D" id="3.10.450.50">
    <property type="match status" value="1"/>
</dbReference>
<dbReference type="SUPFAM" id="SSF54427">
    <property type="entry name" value="NTF2-like"/>
    <property type="match status" value="1"/>
</dbReference>
<dbReference type="AlphaFoldDB" id="A0A841FGN6"/>
<keyword evidence="2" id="KW-1185">Reference proteome</keyword>
<reference evidence="1 2" key="1">
    <citation type="submission" date="2020-08" db="EMBL/GenBank/DDBJ databases">
        <title>Genomic Encyclopedia of Type Strains, Phase IV (KMG-IV): sequencing the most valuable type-strain genomes for metagenomic binning, comparative biology and taxonomic classification.</title>
        <authorList>
            <person name="Goeker M."/>
        </authorList>
    </citation>
    <scope>NUCLEOTIDE SEQUENCE [LARGE SCALE GENOMIC DNA]</scope>
    <source>
        <strain evidence="1 2">YIM 65646</strain>
    </source>
</reference>
<organism evidence="1 2">
    <name type="scientific">Phytomonospora endophytica</name>
    <dbReference type="NCBI Taxonomy" id="714109"/>
    <lineage>
        <taxon>Bacteria</taxon>
        <taxon>Bacillati</taxon>
        <taxon>Actinomycetota</taxon>
        <taxon>Actinomycetes</taxon>
        <taxon>Micromonosporales</taxon>
        <taxon>Micromonosporaceae</taxon>
        <taxon>Phytomonospora</taxon>
    </lineage>
</organism>
<proteinExistence type="predicted"/>
<dbReference type="RefSeq" id="WP_184788254.1">
    <property type="nucleotide sequence ID" value="NZ_BONT01000004.1"/>
</dbReference>
<evidence type="ECO:0000313" key="1">
    <source>
        <dbReference type="EMBL" id="MBB6035396.1"/>
    </source>
</evidence>
<gene>
    <name evidence="1" type="ORF">HNR73_003253</name>
</gene>
<protein>
    <recommendedName>
        <fullName evidence="3">SnoaL-like domain-containing protein</fullName>
    </recommendedName>
</protein>
<evidence type="ECO:0008006" key="3">
    <source>
        <dbReference type="Google" id="ProtNLM"/>
    </source>
</evidence>
<accession>A0A841FGN6</accession>
<evidence type="ECO:0000313" key="2">
    <source>
        <dbReference type="Proteomes" id="UP000548476"/>
    </source>
</evidence>
<dbReference type="Proteomes" id="UP000548476">
    <property type="component" value="Unassembled WGS sequence"/>
</dbReference>
<name>A0A841FGN6_9ACTN</name>
<comment type="caution">
    <text evidence="1">The sequence shown here is derived from an EMBL/GenBank/DDBJ whole genome shotgun (WGS) entry which is preliminary data.</text>
</comment>